<feature type="chain" id="PRO_5011999277" evidence="1">
    <location>
        <begin position="21"/>
        <end position="106"/>
    </location>
</feature>
<comment type="caution">
    <text evidence="2">The sequence shown here is derived from an EMBL/GenBank/DDBJ whole genome shotgun (WGS) entry which is preliminary data.</text>
</comment>
<proteinExistence type="predicted"/>
<evidence type="ECO:0000313" key="3">
    <source>
        <dbReference type="Proteomes" id="UP000226192"/>
    </source>
</evidence>
<evidence type="ECO:0000256" key="1">
    <source>
        <dbReference type="SAM" id="SignalP"/>
    </source>
</evidence>
<keyword evidence="3" id="KW-1185">Reference proteome</keyword>
<dbReference type="Proteomes" id="UP000226192">
    <property type="component" value="Unassembled WGS sequence"/>
</dbReference>
<sequence>MKLAIALITLAFSMATWSLAVLDSTPKLETLPRVKVLETRHTCGSYRARSDVCTGRRLGPQNSFSNCKNRQGKCCAKYKEGSGGINVGKAIGREDCGFCFTGSCKS</sequence>
<dbReference type="EMBL" id="NJET01000011">
    <property type="protein sequence ID" value="PHH66058.1"/>
    <property type="molecule type" value="Genomic_DNA"/>
</dbReference>
<gene>
    <name evidence="2" type="ORF">CDD81_583</name>
</gene>
<keyword evidence="1" id="KW-0732">Signal</keyword>
<dbReference type="OrthoDB" id="4413676at2759"/>
<reference evidence="2 3" key="1">
    <citation type="submission" date="2017-06" db="EMBL/GenBank/DDBJ databases">
        <title>Ant-infecting Ophiocordyceps genomes reveal a high diversity of potential behavioral manipulation genes and a possible major role for enterotoxins.</title>
        <authorList>
            <person name="De Bekker C."/>
            <person name="Evans H.C."/>
            <person name="Brachmann A."/>
            <person name="Hughes D.P."/>
        </authorList>
    </citation>
    <scope>NUCLEOTIDE SEQUENCE [LARGE SCALE GENOMIC DNA]</scope>
    <source>
        <strain evidence="2 3">Map64</strain>
    </source>
</reference>
<feature type="signal peptide" evidence="1">
    <location>
        <begin position="1"/>
        <end position="20"/>
    </location>
</feature>
<evidence type="ECO:0000313" key="2">
    <source>
        <dbReference type="EMBL" id="PHH66058.1"/>
    </source>
</evidence>
<dbReference type="AlphaFoldDB" id="A0A2C5XKZ9"/>
<accession>A0A2C5XKZ9</accession>
<name>A0A2C5XKZ9_9HYPO</name>
<organism evidence="2 3">
    <name type="scientific">Ophiocordyceps australis</name>
    <dbReference type="NCBI Taxonomy" id="1399860"/>
    <lineage>
        <taxon>Eukaryota</taxon>
        <taxon>Fungi</taxon>
        <taxon>Dikarya</taxon>
        <taxon>Ascomycota</taxon>
        <taxon>Pezizomycotina</taxon>
        <taxon>Sordariomycetes</taxon>
        <taxon>Hypocreomycetidae</taxon>
        <taxon>Hypocreales</taxon>
        <taxon>Ophiocordycipitaceae</taxon>
        <taxon>Ophiocordyceps</taxon>
    </lineage>
</organism>
<protein>
    <submittedName>
        <fullName evidence="2">Uncharacterized protein</fullName>
    </submittedName>
</protein>